<dbReference type="EMBL" id="CM032191">
    <property type="protein sequence ID" value="KAG7085673.1"/>
    <property type="molecule type" value="Genomic_DNA"/>
</dbReference>
<evidence type="ECO:0000313" key="1">
    <source>
        <dbReference type="EMBL" id="KAG7085673.1"/>
    </source>
</evidence>
<protein>
    <submittedName>
        <fullName evidence="1">Uncharacterized protein</fullName>
    </submittedName>
</protein>
<name>A0A9P7RM51_9AGAR</name>
<dbReference type="Pfam" id="PF18758">
    <property type="entry name" value="KDZ"/>
    <property type="match status" value="1"/>
</dbReference>
<dbReference type="RefSeq" id="XP_043002144.1">
    <property type="nucleotide sequence ID" value="XM_043160188.1"/>
</dbReference>
<dbReference type="GeneID" id="66072294"/>
<dbReference type="AlphaFoldDB" id="A0A9P7RM51"/>
<reference evidence="1" key="1">
    <citation type="journal article" date="2021" name="Genome Biol. Evol.">
        <title>The assembled and annotated genome of the fairy-ring fungus Marasmius oreades.</title>
        <authorList>
            <person name="Hiltunen M."/>
            <person name="Ament-Velasquez S.L."/>
            <person name="Johannesson H."/>
        </authorList>
    </citation>
    <scope>NUCLEOTIDE SEQUENCE</scope>
    <source>
        <strain evidence="1">03SP1</strain>
    </source>
</reference>
<dbReference type="OrthoDB" id="3257768at2759"/>
<comment type="caution">
    <text evidence="1">The sequence shown here is derived from an EMBL/GenBank/DDBJ whole genome shotgun (WGS) entry which is preliminary data.</text>
</comment>
<dbReference type="InterPro" id="IPR040521">
    <property type="entry name" value="KDZ"/>
</dbReference>
<sequence length="405" mass="46245">MKITFKVPKFHLATHCLPCLARFSLNYTPGAGKTDGEGIERNWSWLNGCARSLSMMTAGARWDTMDDFANYWNWRKTIGLETSLVRKMVKVIPEAMVNAWAYVAFTKALQIDHAEDVKLWQDQVLKWETNQSNFCPYNVNDDTLTLAKVKKDLADEEHQRELDGANTLATTASGLIIEGLEIEELQRTLTTTATRKKLTEYQQTALQKTRTSLLGKIRRFRVVLFQYMPGVRRLLETDPITHETRPENLKLFLPSNLNFSTRVAICLPGITDIEDRLRYAQAFDSLSQLHSQLRARSVAYKNGSRLIPSQAMYTKLHALQDNLEVKIKAISDTYRAARSALLSLRGEGPWTLLLRELHPRDIRGITERVVQEIEKADLRRAQEMAGFTTDEINAVLKGITSRLFL</sequence>
<keyword evidence="2" id="KW-1185">Reference proteome</keyword>
<evidence type="ECO:0000313" key="2">
    <source>
        <dbReference type="Proteomes" id="UP001049176"/>
    </source>
</evidence>
<gene>
    <name evidence="1" type="ORF">E1B28_003218</name>
</gene>
<proteinExistence type="predicted"/>
<accession>A0A9P7RM51</accession>
<dbReference type="KEGG" id="more:E1B28_003218"/>
<organism evidence="1 2">
    <name type="scientific">Marasmius oreades</name>
    <name type="common">fairy-ring Marasmius</name>
    <dbReference type="NCBI Taxonomy" id="181124"/>
    <lineage>
        <taxon>Eukaryota</taxon>
        <taxon>Fungi</taxon>
        <taxon>Dikarya</taxon>
        <taxon>Basidiomycota</taxon>
        <taxon>Agaricomycotina</taxon>
        <taxon>Agaricomycetes</taxon>
        <taxon>Agaricomycetidae</taxon>
        <taxon>Agaricales</taxon>
        <taxon>Marasmiineae</taxon>
        <taxon>Marasmiaceae</taxon>
        <taxon>Marasmius</taxon>
    </lineage>
</organism>
<dbReference type="Proteomes" id="UP001049176">
    <property type="component" value="Chromosome 11"/>
</dbReference>